<dbReference type="InterPro" id="IPR009492">
    <property type="entry name" value="TniQ"/>
</dbReference>
<protein>
    <recommendedName>
        <fullName evidence="2">TniQ domain-containing protein</fullName>
    </recommendedName>
</protein>
<evidence type="ECO:0000313" key="4">
    <source>
        <dbReference type="Proteomes" id="UP000078335"/>
    </source>
</evidence>
<evidence type="ECO:0000259" key="2">
    <source>
        <dbReference type="Pfam" id="PF06527"/>
    </source>
</evidence>
<gene>
    <name evidence="3" type="ORF">NS263_08000</name>
</gene>
<proteinExistence type="predicted"/>
<comment type="caution">
    <text evidence="3">The sequence shown here is derived from an EMBL/GenBank/DDBJ whole genome shotgun (WGS) entry which is preliminary data.</text>
</comment>
<accession>A0ABR5S7U1</accession>
<evidence type="ECO:0000313" key="3">
    <source>
        <dbReference type="EMBL" id="KTR40396.1"/>
    </source>
</evidence>
<keyword evidence="4" id="KW-1185">Reference proteome</keyword>
<dbReference type="Proteomes" id="UP000078335">
    <property type="component" value="Unassembled WGS sequence"/>
</dbReference>
<dbReference type="EMBL" id="LDRB01000032">
    <property type="protein sequence ID" value="KTR40396.1"/>
    <property type="molecule type" value="Genomic_DNA"/>
</dbReference>
<reference evidence="3 4" key="1">
    <citation type="journal article" date="2016" name="Front. Microbiol.">
        <title>Genomic Resource of Rice Seed Associated Bacteria.</title>
        <authorList>
            <person name="Midha S."/>
            <person name="Bansal K."/>
            <person name="Sharma S."/>
            <person name="Kumar N."/>
            <person name="Patil P.P."/>
            <person name="Chaudhry V."/>
            <person name="Patil P.B."/>
        </authorList>
    </citation>
    <scope>NUCLEOTIDE SEQUENCE [LARGE SCALE GENOMIC DNA]</scope>
    <source>
        <strain evidence="3 4">NS263</strain>
    </source>
</reference>
<feature type="domain" description="TniQ" evidence="2">
    <location>
        <begin position="24"/>
        <end position="110"/>
    </location>
</feature>
<dbReference type="Pfam" id="PF06527">
    <property type="entry name" value="TniQ"/>
    <property type="match status" value="1"/>
</dbReference>
<organism evidence="3 4">
    <name type="scientific">Curtobacterium oceanosedimentum</name>
    <dbReference type="NCBI Taxonomy" id="465820"/>
    <lineage>
        <taxon>Bacteria</taxon>
        <taxon>Bacillati</taxon>
        <taxon>Actinomycetota</taxon>
        <taxon>Actinomycetes</taxon>
        <taxon>Micrococcales</taxon>
        <taxon>Microbacteriaceae</taxon>
        <taxon>Curtobacterium</taxon>
    </lineage>
</organism>
<name>A0ABR5S7U1_9MICO</name>
<sequence>MLYKAFGLTPRETSLVATSHGFGLPAAVTAKLTVATGIPVEALRDTTFDRYERVPSLEFDQVHRVRRLRGWIKGTHTRFCMECLADSGGVYQLRWQLGWTFACVKHSAVLTDWCWSCQGPVAVAPPRLQKSPNPFLCYRPLNNKKSARRVLCRADITAGEFEPLTAQNPIIDAQIFVHALFEQHNSPDAAANISDLRATCVGLLDIKDRSALERSAGLPSGTLAGLEPETSRTGAVVPGDALFFGALVTAAKALMLGDDTGTYAELRELLYGGGAHSSPLRVRTWWKDGPSELIENFGGSEFTRRRAAHAMNRDVTARQRISFGTALPPSGIVTNADVDLPESLWDEWLFALDPGGSHTPDAIRRTLNMTLRTYGQSLTPRRGEPAQGRPSARGGTGLVGKVLITNETANGDFVEAIARLIEHSGSHPPQLDYPTRRRIIDPRNRAFLPKEHWTMLAESAGATAAVTAQYEMARAFMFERVTGSDYPRRLIADLHDGKRSRPVMTHFVLLLTAELLARIDRYLEVVLEESGHPAPVREAPPVTLLPARLRLRGTVDEVDTTQLHPLVLSGERALHRLASSARIRPRDVSLVVASRPPRSKVAPGEDVDWKSIRAALRETWFR</sequence>
<feature type="region of interest" description="Disordered" evidence="1">
    <location>
        <begin position="377"/>
        <end position="397"/>
    </location>
</feature>
<evidence type="ECO:0000256" key="1">
    <source>
        <dbReference type="SAM" id="MobiDB-lite"/>
    </source>
</evidence>